<evidence type="ECO:0000313" key="3">
    <source>
        <dbReference type="Proteomes" id="UP000654918"/>
    </source>
</evidence>
<feature type="chain" id="PRO_5034765851" evidence="1">
    <location>
        <begin position="19"/>
        <end position="165"/>
    </location>
</feature>
<comment type="caution">
    <text evidence="2">The sequence shown here is derived from an EMBL/GenBank/DDBJ whole genome shotgun (WGS) entry which is preliminary data.</text>
</comment>
<proteinExistence type="predicted"/>
<evidence type="ECO:0000313" key="2">
    <source>
        <dbReference type="EMBL" id="KAF6839879.1"/>
    </source>
</evidence>
<keyword evidence="1" id="KW-0732">Signal</keyword>
<feature type="signal peptide" evidence="1">
    <location>
        <begin position="1"/>
        <end position="18"/>
    </location>
</feature>
<organism evidence="2 3">
    <name type="scientific">Colletotrichum plurivorum</name>
    <dbReference type="NCBI Taxonomy" id="2175906"/>
    <lineage>
        <taxon>Eukaryota</taxon>
        <taxon>Fungi</taxon>
        <taxon>Dikarya</taxon>
        <taxon>Ascomycota</taxon>
        <taxon>Pezizomycotina</taxon>
        <taxon>Sordariomycetes</taxon>
        <taxon>Hypocreomycetidae</taxon>
        <taxon>Glomerellales</taxon>
        <taxon>Glomerellaceae</taxon>
        <taxon>Colletotrichum</taxon>
        <taxon>Colletotrichum orchidearum species complex</taxon>
    </lineage>
</organism>
<sequence length="165" mass="17807">MVSLRSAALALFAASATAQKLQPWGQQNFGTAAVTDFDATTYVERVIDDAPRISLLFNRARFVTGVYVQSSGDFVTDYKFSLTGFLNAGATRVEFQVCGAKSNFTYVPFVNPDGDGKTLGITTDTLFLSPLAAKNGAQTVRINEIYPIFSGDEVFHPNNTSPCAN</sequence>
<protein>
    <submittedName>
        <fullName evidence="2">Uncharacterized protein</fullName>
    </submittedName>
</protein>
<accession>A0A8H6U0R6</accession>
<dbReference type="AlphaFoldDB" id="A0A8H6U0R6"/>
<dbReference type="Proteomes" id="UP000654918">
    <property type="component" value="Unassembled WGS sequence"/>
</dbReference>
<keyword evidence="3" id="KW-1185">Reference proteome</keyword>
<dbReference type="EMBL" id="WIGO01000010">
    <property type="protein sequence ID" value="KAF6839879.1"/>
    <property type="molecule type" value="Genomic_DNA"/>
</dbReference>
<gene>
    <name evidence="2" type="ORF">CPLU01_01476</name>
</gene>
<reference evidence="2" key="1">
    <citation type="journal article" date="2020" name="Phytopathology">
        <title>Genome Sequence Resources of Colletotrichum truncatum, C. plurivorum, C. musicola, and C. sojae: Four Species Pathogenic to Soybean (Glycine max).</title>
        <authorList>
            <person name="Rogerio F."/>
            <person name="Boufleur T.R."/>
            <person name="Ciampi-Guillardi M."/>
            <person name="Sukno S.A."/>
            <person name="Thon M.R."/>
            <person name="Massola Junior N.S."/>
            <person name="Baroncelli R."/>
        </authorList>
    </citation>
    <scope>NUCLEOTIDE SEQUENCE</scope>
    <source>
        <strain evidence="2">LFN00145</strain>
    </source>
</reference>
<name>A0A8H6U0R6_9PEZI</name>
<evidence type="ECO:0000256" key="1">
    <source>
        <dbReference type="SAM" id="SignalP"/>
    </source>
</evidence>